<evidence type="ECO:0000313" key="2">
    <source>
        <dbReference type="EMBL" id="RMW97874.1"/>
    </source>
</evidence>
<accession>A0A3M6Q519</accession>
<evidence type="ECO:0000259" key="1">
    <source>
        <dbReference type="PROSITE" id="PS50042"/>
    </source>
</evidence>
<dbReference type="GO" id="GO:0003700">
    <property type="term" value="F:DNA-binding transcription factor activity"/>
    <property type="evidence" value="ECO:0007669"/>
    <property type="project" value="TreeGrafter"/>
</dbReference>
<dbReference type="CDD" id="cd00038">
    <property type="entry name" value="CAP_ED"/>
    <property type="match status" value="1"/>
</dbReference>
<dbReference type="PANTHER" id="PTHR24567">
    <property type="entry name" value="CRP FAMILY TRANSCRIPTIONAL REGULATORY PROTEIN"/>
    <property type="match status" value="1"/>
</dbReference>
<sequence>MTGKTRLHDLIQAFAYPLDKESKAKPLSPQHWAMLDGYLTRMELKQGQTLFQRDRDERSLYLLESGRVTVHYENDKGTLRMGFVSPGSVFGEASFLGNMPRQAGATVAESGVAWALGRIKFMELYRREPDLGMAVVQMAASILARRSRDARRRRVIA</sequence>
<dbReference type="RefSeq" id="WP_122238411.1">
    <property type="nucleotide sequence ID" value="NZ_RDQM01000008.1"/>
</dbReference>
<dbReference type="InterPro" id="IPR018490">
    <property type="entry name" value="cNMP-bd_dom_sf"/>
</dbReference>
<dbReference type="PANTHER" id="PTHR24567:SF26">
    <property type="entry name" value="REGULATORY PROTEIN YEIL"/>
    <property type="match status" value="1"/>
</dbReference>
<dbReference type="PROSITE" id="PS50042">
    <property type="entry name" value="CNMP_BINDING_3"/>
    <property type="match status" value="1"/>
</dbReference>
<dbReference type="InterPro" id="IPR014710">
    <property type="entry name" value="RmlC-like_jellyroll"/>
</dbReference>
<reference evidence="2 3" key="1">
    <citation type="submission" date="2018-10" db="EMBL/GenBank/DDBJ databases">
        <title>Comamonadaceae CDC group NO-1 genome sequencing and assembly.</title>
        <authorList>
            <person name="Bernier A.-M."/>
            <person name="Bernard K."/>
        </authorList>
    </citation>
    <scope>NUCLEOTIDE SEQUENCE [LARGE SCALE GENOMIC DNA]</scope>
    <source>
        <strain evidence="2 3">NML970147</strain>
    </source>
</reference>
<dbReference type="Proteomes" id="UP000267521">
    <property type="component" value="Unassembled WGS sequence"/>
</dbReference>
<feature type="domain" description="Cyclic nucleotide-binding" evidence="1">
    <location>
        <begin position="34"/>
        <end position="124"/>
    </location>
</feature>
<dbReference type="InterPro" id="IPR000595">
    <property type="entry name" value="cNMP-bd_dom"/>
</dbReference>
<comment type="caution">
    <text evidence="2">The sequence shown here is derived from an EMBL/GenBank/DDBJ whole genome shotgun (WGS) entry which is preliminary data.</text>
</comment>
<evidence type="ECO:0000313" key="3">
    <source>
        <dbReference type="Proteomes" id="UP000267521"/>
    </source>
</evidence>
<dbReference type="AlphaFoldDB" id="A0A3M6Q519"/>
<dbReference type="SUPFAM" id="SSF51206">
    <property type="entry name" value="cAMP-binding domain-like"/>
    <property type="match status" value="1"/>
</dbReference>
<dbReference type="Gene3D" id="2.60.120.10">
    <property type="entry name" value="Jelly Rolls"/>
    <property type="match status" value="1"/>
</dbReference>
<dbReference type="Pfam" id="PF00027">
    <property type="entry name" value="cNMP_binding"/>
    <property type="match status" value="1"/>
</dbReference>
<proteinExistence type="predicted"/>
<organism evidence="2 3">
    <name type="scientific">Allofranklinella schreckenbergeri</name>
    <dbReference type="NCBI Taxonomy" id="1076744"/>
    <lineage>
        <taxon>Bacteria</taxon>
        <taxon>Pseudomonadati</taxon>
        <taxon>Pseudomonadota</taxon>
        <taxon>Betaproteobacteria</taxon>
        <taxon>Burkholderiales</taxon>
        <taxon>Comamonadaceae</taxon>
        <taxon>Allofranklinella</taxon>
    </lineage>
</organism>
<gene>
    <name evidence="2" type="ORF">EBQ26_07595</name>
</gene>
<dbReference type="InterPro" id="IPR050397">
    <property type="entry name" value="Env_Response_Regulators"/>
</dbReference>
<dbReference type="GO" id="GO:0005829">
    <property type="term" value="C:cytosol"/>
    <property type="evidence" value="ECO:0007669"/>
    <property type="project" value="TreeGrafter"/>
</dbReference>
<protein>
    <submittedName>
        <fullName evidence="2">Cyclic nucleotide-binding domain-containing protein</fullName>
    </submittedName>
</protein>
<dbReference type="EMBL" id="RDQM01000008">
    <property type="protein sequence ID" value="RMW97874.1"/>
    <property type="molecule type" value="Genomic_DNA"/>
</dbReference>
<name>A0A3M6Q519_9BURK</name>
<dbReference type="SMART" id="SM00100">
    <property type="entry name" value="cNMP"/>
    <property type="match status" value="1"/>
</dbReference>